<feature type="domain" description="N-acetyltransferase" evidence="1">
    <location>
        <begin position="17"/>
        <end position="172"/>
    </location>
</feature>
<dbReference type="InterPro" id="IPR051531">
    <property type="entry name" value="N-acetyltransferase"/>
</dbReference>
<name>A0A346Y124_9ACTN</name>
<protein>
    <submittedName>
        <fullName evidence="2">Ribosomal-protein-S18p-alanine acetyltransferase</fullName>
    </submittedName>
</protein>
<dbReference type="InterPro" id="IPR000182">
    <property type="entry name" value="GNAT_dom"/>
</dbReference>
<dbReference type="GO" id="GO:0016747">
    <property type="term" value="F:acyltransferase activity, transferring groups other than amino-acyl groups"/>
    <property type="evidence" value="ECO:0007669"/>
    <property type="project" value="InterPro"/>
</dbReference>
<evidence type="ECO:0000259" key="1">
    <source>
        <dbReference type="PROSITE" id="PS51186"/>
    </source>
</evidence>
<dbReference type="AlphaFoldDB" id="A0A346Y124"/>
<sequence>MSTRSADPVEVLHGTQVTLRKVTEADVEPLAKILAEPEVARWWGRYDVDRVRRELLESPAMVVFVIDVHGVVAGSIQYFEEPASDYRHAGMDVFLSRDWHGQGLGSDSVRTLARHLVHDRGHHRLVIDPAASNDAAIACYERVGFRKVGRMRAYERGPDGTWHDCYMLEALRDEIV</sequence>
<organism evidence="2 3">
    <name type="scientific">Euzebya pacifica</name>
    <dbReference type="NCBI Taxonomy" id="1608957"/>
    <lineage>
        <taxon>Bacteria</taxon>
        <taxon>Bacillati</taxon>
        <taxon>Actinomycetota</taxon>
        <taxon>Nitriliruptoria</taxon>
        <taxon>Euzebyales</taxon>
    </lineage>
</organism>
<dbReference type="InterPro" id="IPR016181">
    <property type="entry name" value="Acyl_CoA_acyltransferase"/>
</dbReference>
<dbReference type="KEGG" id="euz:DVS28_a3498"/>
<keyword evidence="2" id="KW-0808">Transferase</keyword>
<evidence type="ECO:0000313" key="2">
    <source>
        <dbReference type="EMBL" id="AXV08171.1"/>
    </source>
</evidence>
<dbReference type="Pfam" id="PF13302">
    <property type="entry name" value="Acetyltransf_3"/>
    <property type="match status" value="1"/>
</dbReference>
<dbReference type="CDD" id="cd04301">
    <property type="entry name" value="NAT_SF"/>
    <property type="match status" value="1"/>
</dbReference>
<reference evidence="2 3" key="1">
    <citation type="submission" date="2018-09" db="EMBL/GenBank/DDBJ databases">
        <title>Complete genome sequence of Euzebya sp. DY32-46 isolated from seawater of Pacific Ocean.</title>
        <authorList>
            <person name="Xu L."/>
            <person name="Wu Y.-H."/>
            <person name="Xu X.-W."/>
        </authorList>
    </citation>
    <scope>NUCLEOTIDE SEQUENCE [LARGE SCALE GENOMIC DNA]</scope>
    <source>
        <strain evidence="2 3">DY32-46</strain>
    </source>
</reference>
<dbReference type="SUPFAM" id="SSF55729">
    <property type="entry name" value="Acyl-CoA N-acyltransferases (Nat)"/>
    <property type="match status" value="1"/>
</dbReference>
<dbReference type="Gene3D" id="3.40.630.30">
    <property type="match status" value="1"/>
</dbReference>
<accession>A0A346Y124</accession>
<dbReference type="Proteomes" id="UP000264006">
    <property type="component" value="Chromosome"/>
</dbReference>
<evidence type="ECO:0000313" key="3">
    <source>
        <dbReference type="Proteomes" id="UP000264006"/>
    </source>
</evidence>
<dbReference type="PANTHER" id="PTHR43792">
    <property type="entry name" value="GNAT FAMILY, PUTATIVE (AFU_ORTHOLOGUE AFUA_3G00765)-RELATED-RELATED"/>
    <property type="match status" value="1"/>
</dbReference>
<proteinExistence type="predicted"/>
<keyword evidence="3" id="KW-1185">Reference proteome</keyword>
<dbReference type="EMBL" id="CP031165">
    <property type="protein sequence ID" value="AXV08171.1"/>
    <property type="molecule type" value="Genomic_DNA"/>
</dbReference>
<gene>
    <name evidence="2" type="ORF">DVS28_a3498</name>
</gene>
<dbReference type="PROSITE" id="PS51186">
    <property type="entry name" value="GNAT"/>
    <property type="match status" value="1"/>
</dbReference>